<sequence>MDLTGMGIDIVLVVGMGEAVGVGVWEVIVIIVIDLDHMNALVEAATGPDPIAAYDPGSFCIYVDVDVVV</sequence>
<dbReference type="EMBL" id="AMZH03011286">
    <property type="protein sequence ID" value="RRT53141.1"/>
    <property type="molecule type" value="Genomic_DNA"/>
</dbReference>
<keyword evidence="1" id="KW-1133">Transmembrane helix</keyword>
<reference evidence="2 3" key="1">
    <citation type="journal article" date="2014" name="Agronomy (Basel)">
        <title>A Draft Genome Sequence for Ensete ventricosum, the Drought-Tolerant Tree Against Hunger.</title>
        <authorList>
            <person name="Harrison J."/>
            <person name="Moore K.A."/>
            <person name="Paszkiewicz K."/>
            <person name="Jones T."/>
            <person name="Grant M."/>
            <person name="Ambacheew D."/>
            <person name="Muzemil S."/>
            <person name="Studholme D.J."/>
        </authorList>
    </citation>
    <scope>NUCLEOTIDE SEQUENCE [LARGE SCALE GENOMIC DNA]</scope>
</reference>
<evidence type="ECO:0000256" key="1">
    <source>
        <dbReference type="SAM" id="Phobius"/>
    </source>
</evidence>
<feature type="transmembrane region" description="Helical" evidence="1">
    <location>
        <begin position="6"/>
        <end position="33"/>
    </location>
</feature>
<organism evidence="2 3">
    <name type="scientific">Ensete ventricosum</name>
    <name type="common">Abyssinian banana</name>
    <name type="synonym">Musa ensete</name>
    <dbReference type="NCBI Taxonomy" id="4639"/>
    <lineage>
        <taxon>Eukaryota</taxon>
        <taxon>Viridiplantae</taxon>
        <taxon>Streptophyta</taxon>
        <taxon>Embryophyta</taxon>
        <taxon>Tracheophyta</taxon>
        <taxon>Spermatophyta</taxon>
        <taxon>Magnoliopsida</taxon>
        <taxon>Liliopsida</taxon>
        <taxon>Zingiberales</taxon>
        <taxon>Musaceae</taxon>
        <taxon>Ensete</taxon>
    </lineage>
</organism>
<name>A0A426YN44_ENSVE</name>
<protein>
    <submittedName>
        <fullName evidence="2">Uncharacterized protein</fullName>
    </submittedName>
</protein>
<comment type="caution">
    <text evidence="2">The sequence shown here is derived from an EMBL/GenBank/DDBJ whole genome shotgun (WGS) entry which is preliminary data.</text>
</comment>
<keyword evidence="1" id="KW-0472">Membrane</keyword>
<evidence type="ECO:0000313" key="3">
    <source>
        <dbReference type="Proteomes" id="UP000287651"/>
    </source>
</evidence>
<accession>A0A426YN44</accession>
<keyword evidence="1" id="KW-0812">Transmembrane</keyword>
<evidence type="ECO:0000313" key="2">
    <source>
        <dbReference type="EMBL" id="RRT53141.1"/>
    </source>
</evidence>
<dbReference type="Proteomes" id="UP000287651">
    <property type="component" value="Unassembled WGS sequence"/>
</dbReference>
<dbReference type="AlphaFoldDB" id="A0A426YN44"/>
<gene>
    <name evidence="2" type="ORF">B296_00030475</name>
</gene>
<proteinExistence type="predicted"/>